<dbReference type="Gene3D" id="1.10.40.30">
    <property type="entry name" value="Fumarase/aspartase (C-terminal domain)"/>
    <property type="match status" value="1"/>
</dbReference>
<feature type="binding site" evidence="5">
    <location>
        <begin position="99"/>
        <end position="101"/>
    </location>
    <ligand>
        <name>substrate</name>
    </ligand>
</feature>
<dbReference type="GO" id="GO:0005737">
    <property type="term" value="C:cytoplasm"/>
    <property type="evidence" value="ECO:0007669"/>
    <property type="project" value="UniProtKB-SubCell"/>
</dbReference>
<comment type="subunit">
    <text evidence="5">Homotetramer.</text>
</comment>
<dbReference type="GO" id="GO:0006106">
    <property type="term" value="P:fumarate metabolic process"/>
    <property type="evidence" value="ECO:0007669"/>
    <property type="project" value="InterPro"/>
</dbReference>
<comment type="pathway">
    <text evidence="5">Carbohydrate metabolism; tricarboxylic acid cycle; (S)-malate from fumarate: step 1/1.</text>
</comment>
<dbReference type="GO" id="GO:0006099">
    <property type="term" value="P:tricarboxylic acid cycle"/>
    <property type="evidence" value="ECO:0007669"/>
    <property type="project" value="UniProtKB-UniRule"/>
</dbReference>
<comment type="subcellular location">
    <subcellularLocation>
        <location evidence="5">Cytoplasm</location>
    </subcellularLocation>
</comment>
<comment type="miscellaneous">
    <text evidence="5">There are 2 substrate-binding sites: the catalytic A site, and the non-catalytic B site that may play a role in the transfer of substrate or product between the active site and the solvent. Alternatively, the B site may bind allosteric effectors.</text>
</comment>
<feature type="binding site" evidence="5">
    <location>
        <begin position="321"/>
        <end position="323"/>
    </location>
    <ligand>
        <name>substrate</name>
    </ligand>
</feature>
<feature type="binding site" description="in site B" evidence="5">
    <location>
        <begin position="126"/>
        <end position="129"/>
    </location>
    <ligand>
        <name>substrate</name>
    </ligand>
</feature>
<feature type="domain" description="Fumarase C C-terminal" evidence="8">
    <location>
        <begin position="406"/>
        <end position="455"/>
    </location>
</feature>
<dbReference type="Pfam" id="PF00206">
    <property type="entry name" value="Lyase_1"/>
    <property type="match status" value="1"/>
</dbReference>
<comment type="catalytic activity">
    <reaction evidence="5">
        <text>(S)-malate = fumarate + H2O</text>
        <dbReference type="Rhea" id="RHEA:12460"/>
        <dbReference type="ChEBI" id="CHEBI:15377"/>
        <dbReference type="ChEBI" id="CHEBI:15589"/>
        <dbReference type="ChEBI" id="CHEBI:29806"/>
        <dbReference type="EC" id="4.2.1.2"/>
    </reaction>
</comment>
<dbReference type="FunFam" id="1.20.200.10:FF:000001">
    <property type="entry name" value="Fumarate hydratase, mitochondrial"/>
    <property type="match status" value="1"/>
</dbReference>
<feature type="domain" description="Fumarate lyase N-terminal" evidence="7">
    <location>
        <begin position="13"/>
        <end position="339"/>
    </location>
</feature>
<dbReference type="InterPro" id="IPR022761">
    <property type="entry name" value="Fumarate_lyase_N"/>
</dbReference>
<keyword evidence="2 5" id="KW-0963">Cytoplasm</keyword>
<dbReference type="PRINTS" id="PR00145">
    <property type="entry name" value="ARGSUCLYASE"/>
</dbReference>
<evidence type="ECO:0000259" key="7">
    <source>
        <dbReference type="Pfam" id="PF00206"/>
    </source>
</evidence>
<feature type="binding site" evidence="5">
    <location>
        <position position="184"/>
    </location>
    <ligand>
        <name>substrate</name>
    </ligand>
</feature>
<evidence type="ECO:0000259" key="8">
    <source>
        <dbReference type="Pfam" id="PF10415"/>
    </source>
</evidence>
<dbReference type="InterPro" id="IPR000362">
    <property type="entry name" value="Fumarate_lyase_fam"/>
</dbReference>
<evidence type="ECO:0000256" key="2">
    <source>
        <dbReference type="ARBA" id="ARBA00022490"/>
    </source>
</evidence>
<dbReference type="Gene3D" id="1.10.275.10">
    <property type="entry name" value="Fumarase/aspartase (N-terminal domain)"/>
    <property type="match status" value="1"/>
</dbReference>
<dbReference type="FunFam" id="1.10.275.10:FF:000001">
    <property type="entry name" value="Fumarate hydratase, mitochondrial"/>
    <property type="match status" value="1"/>
</dbReference>
<dbReference type="InterPro" id="IPR008948">
    <property type="entry name" value="L-Aspartase-like"/>
</dbReference>
<dbReference type="PANTHER" id="PTHR11444:SF22">
    <property type="entry name" value="FUMARATE HYDRATASE CLASS II"/>
    <property type="match status" value="1"/>
</dbReference>
<dbReference type="PRINTS" id="PR00149">
    <property type="entry name" value="FUMRATELYASE"/>
</dbReference>
<gene>
    <name evidence="5" type="primary">fumC</name>
    <name evidence="9" type="ORF">E6K80_03935</name>
</gene>
<evidence type="ECO:0000256" key="6">
    <source>
        <dbReference type="SAM" id="MobiDB-lite"/>
    </source>
</evidence>
<feature type="active site" description="Proton donor/acceptor" evidence="5">
    <location>
        <position position="185"/>
    </location>
</feature>
<feature type="binding site" evidence="5">
    <location>
        <begin position="136"/>
        <end position="138"/>
    </location>
    <ligand>
        <name>substrate</name>
    </ligand>
</feature>
<sequence>MSSAFRIEKDSLGEMKVPAEALYGPQTQRAVENFPISGEPMPKPFVHALGFLKKVAAKVNRDLGLLPEEIAGAIQQAASEVAEGRWDGEFPIDVFQTGSGTSTNMNANEVIAHRAAALLDGGAKVHPNDHVNLGQSSNDVIPTVLHLAAAIEITNDLLPALRRLAETLEAKAREFDPVIKTGRTHLMDATPIRLGQEFSGYASQVRHGMARVEAVMPHLCELAIGGTAVGTGLNTHPEFARRVAAELARHAQLPFVEAPNHFEAQGAQDGALWASGALNVVAASLMKIAGDVRLMNSGPRCGLGEITLPAIQPGSSIMPGKVNPVICEAVIMVGAQVTGHHVTITLGAQLGQLDLNTMLPVIARDLLESIRLLAAAARVFADKALAGVVANEETCRDSVERSPSMATALNPLIGYDQAAEVAKRSFREKRPVRELAREMTKLSAQEIDAALDPRRQTEPGLEQAPASGGPAEHR</sequence>
<comment type="similarity">
    <text evidence="1 5">Belongs to the class-II fumarase/aspartase family. Fumarase subfamily.</text>
</comment>
<organism evidence="9 10">
    <name type="scientific">Eiseniibacteriota bacterium</name>
    <dbReference type="NCBI Taxonomy" id="2212470"/>
    <lineage>
        <taxon>Bacteria</taxon>
        <taxon>Candidatus Eiseniibacteriota</taxon>
    </lineage>
</organism>
<feature type="active site" evidence="5">
    <location>
        <position position="315"/>
    </location>
</feature>
<dbReference type="Proteomes" id="UP000319836">
    <property type="component" value="Unassembled WGS sequence"/>
</dbReference>
<dbReference type="SUPFAM" id="SSF48557">
    <property type="entry name" value="L-aspartase-like"/>
    <property type="match status" value="1"/>
</dbReference>
<feature type="region of interest" description="Disordered" evidence="6">
    <location>
        <begin position="444"/>
        <end position="474"/>
    </location>
</feature>
<feature type="binding site" evidence="5">
    <location>
        <position position="316"/>
    </location>
    <ligand>
        <name>substrate</name>
    </ligand>
</feature>
<dbReference type="InterPro" id="IPR018951">
    <property type="entry name" value="Fumarase_C_C"/>
</dbReference>
<dbReference type="InterPro" id="IPR020557">
    <property type="entry name" value="Fumarate_lyase_CS"/>
</dbReference>
<dbReference type="Gene3D" id="1.20.200.10">
    <property type="entry name" value="Fumarase/aspartase (Central domain)"/>
    <property type="match status" value="1"/>
</dbReference>
<comment type="caution">
    <text evidence="9">The sequence shown here is derived from an EMBL/GenBank/DDBJ whole genome shotgun (WGS) entry which is preliminary data.</text>
</comment>
<dbReference type="EC" id="4.2.1.2" evidence="5"/>
<evidence type="ECO:0000256" key="3">
    <source>
        <dbReference type="ARBA" id="ARBA00022532"/>
    </source>
</evidence>
<dbReference type="GO" id="GO:0004333">
    <property type="term" value="F:fumarate hydratase activity"/>
    <property type="evidence" value="ECO:0007669"/>
    <property type="project" value="UniProtKB-UniRule"/>
</dbReference>
<keyword evidence="4 5" id="KW-0456">Lyase</keyword>
<feature type="site" description="Important for catalytic activity" evidence="5">
    <location>
        <position position="328"/>
    </location>
</feature>
<keyword evidence="3 5" id="KW-0816">Tricarboxylic acid cycle</keyword>
<dbReference type="PANTHER" id="PTHR11444">
    <property type="entry name" value="ASPARTATEAMMONIA/ARGININOSUCCINATE/ADENYLOSUCCINATE LYASE"/>
    <property type="match status" value="1"/>
</dbReference>
<dbReference type="InterPro" id="IPR024083">
    <property type="entry name" value="Fumarase/histidase_N"/>
</dbReference>
<dbReference type="InterPro" id="IPR005677">
    <property type="entry name" value="Fum_hydII"/>
</dbReference>
<evidence type="ECO:0000256" key="4">
    <source>
        <dbReference type="ARBA" id="ARBA00023239"/>
    </source>
</evidence>
<dbReference type="UniPathway" id="UPA00223">
    <property type="reaction ID" value="UER01007"/>
</dbReference>
<evidence type="ECO:0000256" key="1">
    <source>
        <dbReference type="ARBA" id="ARBA00009084"/>
    </source>
</evidence>
<evidence type="ECO:0000313" key="10">
    <source>
        <dbReference type="Proteomes" id="UP000319836"/>
    </source>
</evidence>
<dbReference type="CDD" id="cd01362">
    <property type="entry name" value="Fumarase_classII"/>
    <property type="match status" value="1"/>
</dbReference>
<reference evidence="9 10" key="1">
    <citation type="journal article" date="2019" name="Nat. Microbiol.">
        <title>Mediterranean grassland soil C-N compound turnover is dependent on rainfall and depth, and is mediated by genomically divergent microorganisms.</title>
        <authorList>
            <person name="Diamond S."/>
            <person name="Andeer P.F."/>
            <person name="Li Z."/>
            <person name="Crits-Christoph A."/>
            <person name="Burstein D."/>
            <person name="Anantharaman K."/>
            <person name="Lane K.R."/>
            <person name="Thomas B.C."/>
            <person name="Pan C."/>
            <person name="Northen T.R."/>
            <person name="Banfield J.F."/>
        </authorList>
    </citation>
    <scope>NUCLEOTIDE SEQUENCE [LARGE SCALE GENOMIC DNA]</scope>
    <source>
        <strain evidence="9">WS_10</strain>
    </source>
</reference>
<dbReference type="EMBL" id="VBPA01000085">
    <property type="protein sequence ID" value="TMQ71992.1"/>
    <property type="molecule type" value="Genomic_DNA"/>
</dbReference>
<dbReference type="AlphaFoldDB" id="A0A538U7W5"/>
<proteinExistence type="inferred from homology"/>
<dbReference type="PROSITE" id="PS00163">
    <property type="entry name" value="FUMARATE_LYASES"/>
    <property type="match status" value="1"/>
</dbReference>
<dbReference type="HAMAP" id="MF_00743">
    <property type="entry name" value="FumaraseC"/>
    <property type="match status" value="1"/>
</dbReference>
<accession>A0A538U7W5</accession>
<dbReference type="NCBIfam" id="NF008909">
    <property type="entry name" value="PRK12273.1"/>
    <property type="match status" value="1"/>
</dbReference>
<protein>
    <recommendedName>
        <fullName evidence="5">Fumarate hydratase class II</fullName>
        <shortName evidence="5">Fumarase C</shortName>
        <ecNumber evidence="5">4.2.1.2</ecNumber>
    </recommendedName>
    <alternativeName>
        <fullName evidence="5">Aerobic fumarase</fullName>
    </alternativeName>
    <alternativeName>
        <fullName evidence="5">Iron-independent fumarase</fullName>
    </alternativeName>
</protein>
<evidence type="ECO:0000256" key="5">
    <source>
        <dbReference type="HAMAP-Rule" id="MF_00743"/>
    </source>
</evidence>
<comment type="function">
    <text evidence="5">Involved in the TCA cycle. Catalyzes the stereospecific interconversion of fumarate to L-malate.</text>
</comment>
<evidence type="ECO:0000313" key="9">
    <source>
        <dbReference type="EMBL" id="TMQ71992.1"/>
    </source>
</evidence>
<name>A0A538U7W5_UNCEI</name>
<dbReference type="Pfam" id="PF10415">
    <property type="entry name" value="FumaraseC_C"/>
    <property type="match status" value="1"/>
</dbReference>